<organism evidence="1 2">
    <name type="scientific">Hygrophoropsis aurantiaca</name>
    <dbReference type="NCBI Taxonomy" id="72124"/>
    <lineage>
        <taxon>Eukaryota</taxon>
        <taxon>Fungi</taxon>
        <taxon>Dikarya</taxon>
        <taxon>Basidiomycota</taxon>
        <taxon>Agaricomycotina</taxon>
        <taxon>Agaricomycetes</taxon>
        <taxon>Agaricomycetidae</taxon>
        <taxon>Boletales</taxon>
        <taxon>Coniophorineae</taxon>
        <taxon>Hygrophoropsidaceae</taxon>
        <taxon>Hygrophoropsis</taxon>
    </lineage>
</organism>
<dbReference type="Proteomes" id="UP000790377">
    <property type="component" value="Unassembled WGS sequence"/>
</dbReference>
<gene>
    <name evidence="1" type="ORF">BJ138DRAFT_1015319</name>
</gene>
<keyword evidence="2" id="KW-1185">Reference proteome</keyword>
<proteinExistence type="predicted"/>
<comment type="caution">
    <text evidence="1">The sequence shown here is derived from an EMBL/GenBank/DDBJ whole genome shotgun (WGS) entry which is preliminary data.</text>
</comment>
<protein>
    <submittedName>
        <fullName evidence="1">Uncharacterized protein</fullName>
    </submittedName>
</protein>
<dbReference type="EMBL" id="MU267954">
    <property type="protein sequence ID" value="KAH7906963.1"/>
    <property type="molecule type" value="Genomic_DNA"/>
</dbReference>
<sequence>MHPCLKLQEILRIIFEYSLLIGKAGNHDAPNDTSTLAGIARTCRTFQDPALDVLYANLGSIEPLFFCIPNFIVTCKNHYSRRREHVSGRQMTRKDWKFFLRYSSRVCALDVGEDDKRSAFPVRLYQELCSKWDPSNPPFPRLRRLVWQELCQEAFPLLRLLLTPSITGLSIPFAYQLQASIISDLPSLCPNLKKLQFWGSGGKSNPRKDMSDISDHLCADSGRVLKHLVARVSSMKEQRLPLRV</sequence>
<evidence type="ECO:0000313" key="1">
    <source>
        <dbReference type="EMBL" id="KAH7906963.1"/>
    </source>
</evidence>
<reference evidence="1" key="1">
    <citation type="journal article" date="2021" name="New Phytol.">
        <title>Evolutionary innovations through gain and loss of genes in the ectomycorrhizal Boletales.</title>
        <authorList>
            <person name="Wu G."/>
            <person name="Miyauchi S."/>
            <person name="Morin E."/>
            <person name="Kuo A."/>
            <person name="Drula E."/>
            <person name="Varga T."/>
            <person name="Kohler A."/>
            <person name="Feng B."/>
            <person name="Cao Y."/>
            <person name="Lipzen A."/>
            <person name="Daum C."/>
            <person name="Hundley H."/>
            <person name="Pangilinan J."/>
            <person name="Johnson J."/>
            <person name="Barry K."/>
            <person name="LaButti K."/>
            <person name="Ng V."/>
            <person name="Ahrendt S."/>
            <person name="Min B."/>
            <person name="Choi I.G."/>
            <person name="Park H."/>
            <person name="Plett J.M."/>
            <person name="Magnuson J."/>
            <person name="Spatafora J.W."/>
            <person name="Nagy L.G."/>
            <person name="Henrissat B."/>
            <person name="Grigoriev I.V."/>
            <person name="Yang Z.L."/>
            <person name="Xu J."/>
            <person name="Martin F.M."/>
        </authorList>
    </citation>
    <scope>NUCLEOTIDE SEQUENCE</scope>
    <source>
        <strain evidence="1">ATCC 28755</strain>
    </source>
</reference>
<evidence type="ECO:0000313" key="2">
    <source>
        <dbReference type="Proteomes" id="UP000790377"/>
    </source>
</evidence>
<name>A0ACB8A1W5_9AGAM</name>
<accession>A0ACB8A1W5</accession>